<dbReference type="RefSeq" id="WP_079653316.1">
    <property type="nucleotide sequence ID" value="NZ_LT670846.1"/>
</dbReference>
<accession>A0A1M6Q7C0</accession>
<protein>
    <submittedName>
        <fullName evidence="6">Translocation and assembly module TamB</fullName>
    </submittedName>
</protein>
<evidence type="ECO:0000259" key="5">
    <source>
        <dbReference type="Pfam" id="PF04357"/>
    </source>
</evidence>
<keyword evidence="3" id="KW-1133">Transmembrane helix</keyword>
<dbReference type="EMBL" id="LT670846">
    <property type="protein sequence ID" value="SHK16091.1"/>
    <property type="molecule type" value="Genomic_DNA"/>
</dbReference>
<dbReference type="GO" id="GO:0005886">
    <property type="term" value="C:plasma membrane"/>
    <property type="evidence" value="ECO:0007669"/>
    <property type="project" value="InterPro"/>
</dbReference>
<evidence type="ECO:0000256" key="3">
    <source>
        <dbReference type="ARBA" id="ARBA00022989"/>
    </source>
</evidence>
<dbReference type="Proteomes" id="UP000189810">
    <property type="component" value="Chromosome I"/>
</dbReference>
<reference evidence="6 7" key="1">
    <citation type="submission" date="2016-11" db="EMBL/GenBank/DDBJ databases">
        <authorList>
            <person name="Jaros S."/>
            <person name="Januszkiewicz K."/>
            <person name="Wedrychowicz H."/>
        </authorList>
    </citation>
    <scope>NUCLEOTIDE SEQUENCE [LARGE SCALE GENOMIC DNA]</scope>
    <source>
        <strain evidence="6 7">DSM 19557</strain>
    </source>
</reference>
<evidence type="ECO:0000313" key="6">
    <source>
        <dbReference type="EMBL" id="SHK16091.1"/>
    </source>
</evidence>
<dbReference type="InterPro" id="IPR007452">
    <property type="entry name" value="TamB_C"/>
</dbReference>
<evidence type="ECO:0000256" key="1">
    <source>
        <dbReference type="ARBA" id="ARBA00004167"/>
    </source>
</evidence>
<keyword evidence="7" id="KW-1185">Reference proteome</keyword>
<organism evidence="6 7">
    <name type="scientific">Thermocrinis minervae</name>
    <dbReference type="NCBI Taxonomy" id="381751"/>
    <lineage>
        <taxon>Bacteria</taxon>
        <taxon>Pseudomonadati</taxon>
        <taxon>Aquificota</taxon>
        <taxon>Aquificia</taxon>
        <taxon>Aquificales</taxon>
        <taxon>Aquificaceae</taxon>
        <taxon>Thermocrinis</taxon>
    </lineage>
</organism>
<dbReference type="OrthoDB" id="8604at2"/>
<dbReference type="Pfam" id="PF04357">
    <property type="entry name" value="TamB"/>
    <property type="match status" value="1"/>
</dbReference>
<dbReference type="STRING" id="381751.SAMN05444391_0107"/>
<sequence>MKYVGYFLLLILFLYFTLVKPYTIARGIDYEVTGLELNLRELKLGIKTFYIYFPYKDGVWFVGIEGLTWNRGVIRVRDTSVVEVSSVTAQKPFDFDFSQLIRLSKSLKVYADKVYFSSTSIPYKESITVFVGRSSLEKGKLKSHEWTDVYYTKEGQVHHYMVFVYNSHAEGGTFFVDRAYLVGDGFYAQLKAKWEGKKGNFEGNVTVTGYEGRYFTLSPVLLYIKGDISYTYIKAYLEGFADMLTVRSTSFKGLRAEGQYSWKWHKENKLIGEIKTEVSKALVYYDLQQELLKADLQKIPIQEANLSAIADGSIEWYIRRKFLHLKAFSDVITYKDLKLLGSQLELILDYSRGPSASVKFLSISPNATFSGNFYSGYLQGKLTLVDYPLKEQNFSSLVSYDGLLYYKDGKVALDGYGMLSQTSYESTSLGNFVYKLQLDGKNYHIELRSLGLEIFGSGNLEEKSFSGWASLKQYNLNYKESNLEALTGQLQIDYLNGLQSLKGNISGAFQKDKISSRFSLYVDIIDNHKGNYLLRLEDVKAYGLEFSGGTVKGTLQDGNVEGTYNLVEGLEGEFRYTKDGHLYAKGSYKGEVKGINLNLEYSLKQWRDSSSLVLSGFGKYANFSFPVKVRSDVQKESVGAIVEGFSTHVSPFLLEFKGLKVANSMVYFEGAYLKLQDRTVLTLSEGVWRLDIKNKKLEQEQGIKMTGVLNGGLKISYEDNLKIDSEGQANLQELFSMIRSRLPIYLEGRLSYTLTWGKDIKMLKVYSPGILTIRSRYLAIPLEGSLNLYYDGRLKGEGRFANGKALATLNFQGDEKKAHILMDIKKLPVLYRDKRIRYMGNLDANTQMNTDYKTLKIAGMLSFDGNLLIGKDKTPSQAQKPKEYERITLNLSLKSKDAIRINIPEGYVYANVDGEISGTLYEPSYKINLSLAGGQLNYFNKAFYVRFGKVELTEKATNLNVNLLTPMNEYDVIIDILGNANYPKISLRSDPPRNQREVLTSLVLGGTSGEGLFSLTGALLSYTPELESLLNTVNRAVGSGLKLNVSPKVGTSGETGVSVKVSKDVSERVGVEYQQSTLKDPKESFYGANLTLTPYSSVGGRVYPNDGKEVRVRFRKKFDLR</sequence>
<feature type="domain" description="Translocation and assembly module TamB C-terminal" evidence="5">
    <location>
        <begin position="872"/>
        <end position="1118"/>
    </location>
</feature>
<gene>
    <name evidence="6" type="ORF">SAMN05444391_0107</name>
</gene>
<dbReference type="AlphaFoldDB" id="A0A1M6Q7C0"/>
<name>A0A1M6Q7C0_9AQUI</name>
<proteinExistence type="predicted"/>
<dbReference type="GO" id="GO:0009306">
    <property type="term" value="P:protein secretion"/>
    <property type="evidence" value="ECO:0007669"/>
    <property type="project" value="InterPro"/>
</dbReference>
<evidence type="ECO:0000313" key="7">
    <source>
        <dbReference type="Proteomes" id="UP000189810"/>
    </source>
</evidence>
<keyword evidence="2" id="KW-0812">Transmembrane</keyword>
<evidence type="ECO:0000256" key="4">
    <source>
        <dbReference type="ARBA" id="ARBA00023136"/>
    </source>
</evidence>
<evidence type="ECO:0000256" key="2">
    <source>
        <dbReference type="ARBA" id="ARBA00022692"/>
    </source>
</evidence>
<keyword evidence="4" id="KW-0472">Membrane</keyword>
<comment type="subcellular location">
    <subcellularLocation>
        <location evidence="1">Membrane</location>
        <topology evidence="1">Single-pass membrane protein</topology>
    </subcellularLocation>
</comment>